<dbReference type="InterPro" id="IPR027417">
    <property type="entry name" value="P-loop_NTPase"/>
</dbReference>
<dbReference type="InterPro" id="IPR005225">
    <property type="entry name" value="Small_GTP-bd"/>
</dbReference>
<dbReference type="EMBL" id="CH476740">
    <property type="protein sequence ID" value="EIE86397.1"/>
    <property type="molecule type" value="Genomic_DNA"/>
</dbReference>
<keyword evidence="5" id="KW-1185">Reference proteome</keyword>
<comment type="similarity">
    <text evidence="1">Belongs to the TRAFAC class TrmE-Era-EngA-EngB-Septin-like GTPase superfamily. Era GTPase family.</text>
</comment>
<dbReference type="STRING" id="246409.I1CD67"/>
<dbReference type="Proteomes" id="UP000009138">
    <property type="component" value="Unassembled WGS sequence"/>
</dbReference>
<dbReference type="PRINTS" id="PR00326">
    <property type="entry name" value="GTP1OBG"/>
</dbReference>
<proteinExistence type="inferred from homology"/>
<dbReference type="AlphaFoldDB" id="I1CD67"/>
<dbReference type="InterPro" id="IPR006073">
    <property type="entry name" value="GTP-bd"/>
</dbReference>
<evidence type="ECO:0000313" key="4">
    <source>
        <dbReference type="EMBL" id="EIE86397.1"/>
    </source>
</evidence>
<dbReference type="InParanoid" id="I1CD67"/>
<dbReference type="PANTHER" id="PTHR42698:SF1">
    <property type="entry name" value="GTPASE ERA, MITOCHONDRIAL"/>
    <property type="match status" value="1"/>
</dbReference>
<feature type="compositionally biased region" description="Polar residues" evidence="2">
    <location>
        <begin position="38"/>
        <end position="57"/>
    </location>
</feature>
<protein>
    <recommendedName>
        <fullName evidence="3">G domain-containing protein</fullName>
    </recommendedName>
</protein>
<feature type="region of interest" description="Disordered" evidence="2">
    <location>
        <begin position="1"/>
        <end position="57"/>
    </location>
</feature>
<accession>I1CD67</accession>
<evidence type="ECO:0000313" key="5">
    <source>
        <dbReference type="Proteomes" id="UP000009138"/>
    </source>
</evidence>
<organism evidence="4 5">
    <name type="scientific">Rhizopus delemar (strain RA 99-880 / ATCC MYA-4621 / FGSC 9543 / NRRL 43880)</name>
    <name type="common">Mucormycosis agent</name>
    <name type="synonym">Rhizopus arrhizus var. delemar</name>
    <dbReference type="NCBI Taxonomy" id="246409"/>
    <lineage>
        <taxon>Eukaryota</taxon>
        <taxon>Fungi</taxon>
        <taxon>Fungi incertae sedis</taxon>
        <taxon>Mucoromycota</taxon>
        <taxon>Mucoromycotina</taxon>
        <taxon>Mucoromycetes</taxon>
        <taxon>Mucorales</taxon>
        <taxon>Mucorineae</taxon>
        <taxon>Rhizopodaceae</taxon>
        <taxon>Rhizopus</taxon>
    </lineage>
</organism>
<evidence type="ECO:0000256" key="1">
    <source>
        <dbReference type="ARBA" id="ARBA00007921"/>
    </source>
</evidence>
<dbReference type="Pfam" id="PF01926">
    <property type="entry name" value="MMR_HSR1"/>
    <property type="match status" value="1"/>
</dbReference>
<dbReference type="PANTHER" id="PTHR42698">
    <property type="entry name" value="GTPASE ERA"/>
    <property type="match status" value="1"/>
</dbReference>
<dbReference type="GO" id="GO:0043024">
    <property type="term" value="F:ribosomal small subunit binding"/>
    <property type="evidence" value="ECO:0007669"/>
    <property type="project" value="TreeGrafter"/>
</dbReference>
<dbReference type="GeneID" id="93618073"/>
<dbReference type="GO" id="GO:0005525">
    <property type="term" value="F:GTP binding"/>
    <property type="evidence" value="ECO:0007669"/>
    <property type="project" value="InterPro"/>
</dbReference>
<name>I1CD67_RHIO9</name>
<evidence type="ECO:0000259" key="3">
    <source>
        <dbReference type="Pfam" id="PF01926"/>
    </source>
</evidence>
<dbReference type="GO" id="GO:0019843">
    <property type="term" value="F:rRNA binding"/>
    <property type="evidence" value="ECO:0007669"/>
    <property type="project" value="TreeGrafter"/>
</dbReference>
<dbReference type="OrthoDB" id="188276at2759"/>
<sequence>MSRAKHRAGIPIVNTPPAKNTTKNKKNSQKLDNDKSNKASTAISSSKFQTSQTAVPNSMTRKQYVLKTQPTEPVIKKPAGISERLIQVPKDVIQPMDPHLLKVAVIGAANAGKSTLINKLVGEEVSGVSSKAHTTRERILAVLSEGNHQIVFLDTPGIIPENNHAQMNRILATSSWRSLDEADHGTIVFSHYIEH</sequence>
<dbReference type="RefSeq" id="XP_067521793.1">
    <property type="nucleotide sequence ID" value="XM_067665692.1"/>
</dbReference>
<feature type="domain" description="G" evidence="3">
    <location>
        <begin position="102"/>
        <end position="184"/>
    </location>
</feature>
<dbReference type="eggNOG" id="KOG1423">
    <property type="taxonomic scope" value="Eukaryota"/>
</dbReference>
<dbReference type="Gene3D" id="3.40.50.300">
    <property type="entry name" value="P-loop containing nucleotide triphosphate hydrolases"/>
    <property type="match status" value="1"/>
</dbReference>
<dbReference type="GO" id="GO:0000028">
    <property type="term" value="P:ribosomal small subunit assembly"/>
    <property type="evidence" value="ECO:0007669"/>
    <property type="project" value="TreeGrafter"/>
</dbReference>
<reference evidence="4 5" key="1">
    <citation type="journal article" date="2009" name="PLoS Genet.">
        <title>Genomic analysis of the basal lineage fungus Rhizopus oryzae reveals a whole-genome duplication.</title>
        <authorList>
            <person name="Ma L.-J."/>
            <person name="Ibrahim A.S."/>
            <person name="Skory C."/>
            <person name="Grabherr M.G."/>
            <person name="Burger G."/>
            <person name="Butler M."/>
            <person name="Elias M."/>
            <person name="Idnurm A."/>
            <person name="Lang B.F."/>
            <person name="Sone T."/>
            <person name="Abe A."/>
            <person name="Calvo S.E."/>
            <person name="Corrochano L.M."/>
            <person name="Engels R."/>
            <person name="Fu J."/>
            <person name="Hansberg W."/>
            <person name="Kim J.-M."/>
            <person name="Kodira C.D."/>
            <person name="Koehrsen M.J."/>
            <person name="Liu B."/>
            <person name="Miranda-Saavedra D."/>
            <person name="O'Leary S."/>
            <person name="Ortiz-Castellanos L."/>
            <person name="Poulter R."/>
            <person name="Rodriguez-Romero J."/>
            <person name="Ruiz-Herrera J."/>
            <person name="Shen Y.-Q."/>
            <person name="Zeng Q."/>
            <person name="Galagan J."/>
            <person name="Birren B.W."/>
            <person name="Cuomo C.A."/>
            <person name="Wickes B.L."/>
        </authorList>
    </citation>
    <scope>NUCLEOTIDE SEQUENCE [LARGE SCALE GENOMIC DNA]</scope>
    <source>
        <strain evidence="5">RA 99-880 / ATCC MYA-4621 / FGSC 9543 / NRRL 43880</strain>
    </source>
</reference>
<dbReference type="VEuPathDB" id="FungiDB:RO3G_11108"/>
<gene>
    <name evidence="4" type="ORF">RO3G_11108</name>
</gene>
<dbReference type="InterPro" id="IPR005662">
    <property type="entry name" value="GTPase_Era-like"/>
</dbReference>
<dbReference type="SUPFAM" id="SSF52540">
    <property type="entry name" value="P-loop containing nucleoside triphosphate hydrolases"/>
    <property type="match status" value="1"/>
</dbReference>
<evidence type="ECO:0000256" key="2">
    <source>
        <dbReference type="SAM" id="MobiDB-lite"/>
    </source>
</evidence>
<dbReference type="NCBIfam" id="TIGR00231">
    <property type="entry name" value="small_GTP"/>
    <property type="match status" value="1"/>
</dbReference>